<keyword evidence="2" id="KW-1185">Reference proteome</keyword>
<evidence type="ECO:0000313" key="1">
    <source>
        <dbReference type="EMBL" id="KAI4383902.1"/>
    </source>
</evidence>
<name>A0ACB9S6V9_9MYRT</name>
<reference evidence="2" key="1">
    <citation type="journal article" date="2023" name="Front. Plant Sci.">
        <title>Chromosomal-level genome assembly of Melastoma candidum provides insights into trichome evolution.</title>
        <authorList>
            <person name="Zhong Y."/>
            <person name="Wu W."/>
            <person name="Sun C."/>
            <person name="Zou P."/>
            <person name="Liu Y."/>
            <person name="Dai S."/>
            <person name="Zhou R."/>
        </authorList>
    </citation>
    <scope>NUCLEOTIDE SEQUENCE [LARGE SCALE GENOMIC DNA]</scope>
</reference>
<evidence type="ECO:0000313" key="2">
    <source>
        <dbReference type="Proteomes" id="UP001057402"/>
    </source>
</evidence>
<accession>A0ACB9S6V9</accession>
<dbReference type="Proteomes" id="UP001057402">
    <property type="component" value="Chromosome 3"/>
</dbReference>
<sequence length="97" mass="10221">MKMGSSSRIVSLFVVFLLLGHQNVKALKKCHHWESSTASTAEVLKFTSHSASSAIGGCTNRGGVATAIQKSGASRTKVTACRAVLATNHLLLSGHDR</sequence>
<comment type="caution">
    <text evidence="1">The sequence shown here is derived from an EMBL/GenBank/DDBJ whole genome shotgun (WGS) entry which is preliminary data.</text>
</comment>
<organism evidence="1 2">
    <name type="scientific">Melastoma candidum</name>
    <dbReference type="NCBI Taxonomy" id="119954"/>
    <lineage>
        <taxon>Eukaryota</taxon>
        <taxon>Viridiplantae</taxon>
        <taxon>Streptophyta</taxon>
        <taxon>Embryophyta</taxon>
        <taxon>Tracheophyta</taxon>
        <taxon>Spermatophyta</taxon>
        <taxon>Magnoliopsida</taxon>
        <taxon>eudicotyledons</taxon>
        <taxon>Gunneridae</taxon>
        <taxon>Pentapetalae</taxon>
        <taxon>rosids</taxon>
        <taxon>malvids</taxon>
        <taxon>Myrtales</taxon>
        <taxon>Melastomataceae</taxon>
        <taxon>Melastomatoideae</taxon>
        <taxon>Melastomateae</taxon>
        <taxon>Melastoma</taxon>
    </lineage>
</organism>
<dbReference type="EMBL" id="CM042882">
    <property type="protein sequence ID" value="KAI4383902.1"/>
    <property type="molecule type" value="Genomic_DNA"/>
</dbReference>
<gene>
    <name evidence="1" type="ORF">MLD38_009691</name>
</gene>
<proteinExistence type="predicted"/>
<protein>
    <submittedName>
        <fullName evidence="1">Uncharacterized protein</fullName>
    </submittedName>
</protein>